<accession>A0ABP8JM78</accession>
<dbReference type="Pfam" id="PF13556">
    <property type="entry name" value="HTH_30"/>
    <property type="match status" value="1"/>
</dbReference>
<dbReference type="RefSeq" id="WP_344995529.1">
    <property type="nucleotide sequence ID" value="NZ_BAABFR010000031.1"/>
</dbReference>
<organism evidence="5 6">
    <name type="scientific">Tsukamurella soli</name>
    <dbReference type="NCBI Taxonomy" id="644556"/>
    <lineage>
        <taxon>Bacteria</taxon>
        <taxon>Bacillati</taxon>
        <taxon>Actinomycetota</taxon>
        <taxon>Actinomycetes</taxon>
        <taxon>Mycobacteriales</taxon>
        <taxon>Tsukamurellaceae</taxon>
        <taxon>Tsukamurella</taxon>
    </lineage>
</organism>
<dbReference type="InterPro" id="IPR025751">
    <property type="entry name" value="RsbRD_N_dom"/>
</dbReference>
<dbReference type="InterPro" id="IPR025736">
    <property type="entry name" value="PucR_C-HTH_dom"/>
</dbReference>
<proteinExistence type="inferred from homology"/>
<evidence type="ECO:0000313" key="5">
    <source>
        <dbReference type="EMBL" id="GAA4393060.1"/>
    </source>
</evidence>
<gene>
    <name evidence="5" type="ORF">GCM10023147_23450</name>
</gene>
<dbReference type="PANTHER" id="PTHR33744">
    <property type="entry name" value="CARBOHYDRATE DIACID REGULATOR"/>
    <property type="match status" value="1"/>
</dbReference>
<evidence type="ECO:0000259" key="4">
    <source>
        <dbReference type="Pfam" id="PF17853"/>
    </source>
</evidence>
<evidence type="ECO:0000259" key="2">
    <source>
        <dbReference type="Pfam" id="PF13556"/>
    </source>
</evidence>
<feature type="domain" description="PucR C-terminal helix-turn-helix" evidence="2">
    <location>
        <begin position="343"/>
        <end position="394"/>
    </location>
</feature>
<keyword evidence="6" id="KW-1185">Reference proteome</keyword>
<dbReference type="Pfam" id="PF14361">
    <property type="entry name" value="RsbRD_N"/>
    <property type="match status" value="1"/>
</dbReference>
<dbReference type="PANTHER" id="PTHR33744:SF1">
    <property type="entry name" value="DNA-BINDING TRANSCRIPTIONAL ACTIVATOR ADER"/>
    <property type="match status" value="1"/>
</dbReference>
<feature type="domain" description="RsbT co-antagonist protein RsbRD N-terminal" evidence="3">
    <location>
        <begin position="23"/>
        <end position="164"/>
    </location>
</feature>
<reference evidence="6" key="1">
    <citation type="journal article" date="2019" name="Int. J. Syst. Evol. Microbiol.">
        <title>The Global Catalogue of Microorganisms (GCM) 10K type strain sequencing project: providing services to taxonomists for standard genome sequencing and annotation.</title>
        <authorList>
            <consortium name="The Broad Institute Genomics Platform"/>
            <consortium name="The Broad Institute Genome Sequencing Center for Infectious Disease"/>
            <person name="Wu L."/>
            <person name="Ma J."/>
        </authorList>
    </citation>
    <scope>NUCLEOTIDE SEQUENCE [LARGE SCALE GENOMIC DNA]</scope>
    <source>
        <strain evidence="6">JCM 17688</strain>
    </source>
</reference>
<evidence type="ECO:0000313" key="6">
    <source>
        <dbReference type="Proteomes" id="UP001500635"/>
    </source>
</evidence>
<protein>
    <submittedName>
        <fullName evidence="5">PucR family transcriptional regulator</fullName>
    </submittedName>
</protein>
<dbReference type="InterPro" id="IPR041522">
    <property type="entry name" value="CdaR_GGDEF"/>
</dbReference>
<comment type="similarity">
    <text evidence="1">Belongs to the CdaR family.</text>
</comment>
<sequence>MDAAARWLADFSCTAATDGGVEGLADLVDGEILAAVPEFAADESLRRDLHACTRGHWREFIVQLEREHFEPRMPVEATDLARTMIMRGYDMGVLLAGYRAGQRAVWGYITAVVERRIEDPDVRTLVLVRFWERTSRWLDHSVEQIIATYDTERLEFDRITAARRGAKVRAIVGGEPVDLDAASSELGYRLRGAHTAYVIWADDEIPDAAVERELERSAATVAETTGARGRLTVESGTRSIWMWAAASHAVDSEAGAIRPHVHLAVGGTYSGGEGFVRSHREALAAQALSGATGHARPIVGYRDVEISCIATGLAGPWAVSDMVSRELGELSGADEGATRIRGTLLRYLANQCNAARTAAQMNVHPNTVRYRIRQAEQSLGHPIDTRRVYVELSLLVLDTFGTVEAIPAG</sequence>
<dbReference type="Pfam" id="PF17853">
    <property type="entry name" value="GGDEF_2"/>
    <property type="match status" value="1"/>
</dbReference>
<name>A0ABP8JM78_9ACTN</name>
<evidence type="ECO:0000256" key="1">
    <source>
        <dbReference type="ARBA" id="ARBA00006754"/>
    </source>
</evidence>
<feature type="domain" description="CdaR GGDEF-like" evidence="4">
    <location>
        <begin position="175"/>
        <end position="287"/>
    </location>
</feature>
<dbReference type="InterPro" id="IPR042070">
    <property type="entry name" value="PucR_C-HTH_sf"/>
</dbReference>
<dbReference type="Proteomes" id="UP001500635">
    <property type="component" value="Unassembled WGS sequence"/>
</dbReference>
<dbReference type="InterPro" id="IPR051448">
    <property type="entry name" value="CdaR-like_regulators"/>
</dbReference>
<dbReference type="Gene3D" id="1.10.10.2840">
    <property type="entry name" value="PucR C-terminal helix-turn-helix domain"/>
    <property type="match status" value="1"/>
</dbReference>
<evidence type="ECO:0000259" key="3">
    <source>
        <dbReference type="Pfam" id="PF14361"/>
    </source>
</evidence>
<comment type="caution">
    <text evidence="5">The sequence shown here is derived from an EMBL/GenBank/DDBJ whole genome shotgun (WGS) entry which is preliminary data.</text>
</comment>
<dbReference type="EMBL" id="BAABFR010000031">
    <property type="protein sequence ID" value="GAA4393060.1"/>
    <property type="molecule type" value="Genomic_DNA"/>
</dbReference>